<name>A0ABD3T473_SINWO</name>
<keyword evidence="3" id="KW-1185">Reference proteome</keyword>
<dbReference type="InterPro" id="IPR051481">
    <property type="entry name" value="BTB-POZ/Galectin-3-binding"/>
</dbReference>
<evidence type="ECO:0000313" key="2">
    <source>
        <dbReference type="EMBL" id="KAL3831710.1"/>
    </source>
</evidence>
<dbReference type="Proteomes" id="UP001634394">
    <property type="component" value="Unassembled WGS sequence"/>
</dbReference>
<dbReference type="PROSITE" id="PS50097">
    <property type="entry name" value="BTB"/>
    <property type="match status" value="1"/>
</dbReference>
<gene>
    <name evidence="2" type="ORF">ACJMK2_023426</name>
</gene>
<organism evidence="2 3">
    <name type="scientific">Sinanodonta woodiana</name>
    <name type="common">Chinese pond mussel</name>
    <name type="synonym">Anodonta woodiana</name>
    <dbReference type="NCBI Taxonomy" id="1069815"/>
    <lineage>
        <taxon>Eukaryota</taxon>
        <taxon>Metazoa</taxon>
        <taxon>Spiralia</taxon>
        <taxon>Lophotrochozoa</taxon>
        <taxon>Mollusca</taxon>
        <taxon>Bivalvia</taxon>
        <taxon>Autobranchia</taxon>
        <taxon>Heteroconchia</taxon>
        <taxon>Palaeoheterodonta</taxon>
        <taxon>Unionida</taxon>
        <taxon>Unionoidea</taxon>
        <taxon>Unionidae</taxon>
        <taxon>Unioninae</taxon>
        <taxon>Sinanodonta</taxon>
    </lineage>
</organism>
<sequence length="236" mass="26689">MERSDSDLALLDFDQMETCVVASYGSFGYESAYASDAEYVKSFNSREMSTDESEMMNFRSLHSLGHSLSFITQVPELCDIKFLVGDDEDPVYGIKAVIGTRSRPFYSLILKHMKKAKENHKPKQSTPRKSKWCFGMSQHLEIPVRRYDTCVFRRLIHFVHSGSVNITMETVVGLLCGAVQFGFKDLEKACLEMIQRGISKGLNTILITTARDYSQHKHASELLSKLHGKGDTNGNR</sequence>
<accession>A0ABD3T473</accession>
<dbReference type="PANTHER" id="PTHR24410:SF46">
    <property type="entry name" value="SERINE-ENRICHED PROTEIN"/>
    <property type="match status" value="1"/>
</dbReference>
<dbReference type="Pfam" id="PF00651">
    <property type="entry name" value="BTB"/>
    <property type="match status" value="1"/>
</dbReference>
<evidence type="ECO:0000259" key="1">
    <source>
        <dbReference type="PROSITE" id="PS50097"/>
    </source>
</evidence>
<reference evidence="2 3" key="1">
    <citation type="submission" date="2024-11" db="EMBL/GenBank/DDBJ databases">
        <title>Chromosome-level genome assembly of the freshwater bivalve Anodonta woodiana.</title>
        <authorList>
            <person name="Chen X."/>
        </authorList>
    </citation>
    <scope>NUCLEOTIDE SEQUENCE [LARGE SCALE GENOMIC DNA]</scope>
    <source>
        <strain evidence="2">MN2024</strain>
        <tissue evidence="2">Gills</tissue>
    </source>
</reference>
<protein>
    <recommendedName>
        <fullName evidence="1">BTB domain-containing protein</fullName>
    </recommendedName>
</protein>
<dbReference type="PANTHER" id="PTHR24410">
    <property type="entry name" value="HL07962P-RELATED"/>
    <property type="match status" value="1"/>
</dbReference>
<dbReference type="InterPro" id="IPR011333">
    <property type="entry name" value="SKP1/BTB/POZ_sf"/>
</dbReference>
<dbReference type="Gene3D" id="3.30.710.10">
    <property type="entry name" value="Potassium Channel Kv1.1, Chain A"/>
    <property type="match status" value="1"/>
</dbReference>
<comment type="caution">
    <text evidence="2">The sequence shown here is derived from an EMBL/GenBank/DDBJ whole genome shotgun (WGS) entry which is preliminary data.</text>
</comment>
<dbReference type="EMBL" id="JBJQND010000019">
    <property type="protein sequence ID" value="KAL3831710.1"/>
    <property type="molecule type" value="Genomic_DNA"/>
</dbReference>
<dbReference type="InterPro" id="IPR000210">
    <property type="entry name" value="BTB/POZ_dom"/>
</dbReference>
<evidence type="ECO:0000313" key="3">
    <source>
        <dbReference type="Proteomes" id="UP001634394"/>
    </source>
</evidence>
<dbReference type="SUPFAM" id="SSF54695">
    <property type="entry name" value="POZ domain"/>
    <property type="match status" value="1"/>
</dbReference>
<feature type="domain" description="BTB" evidence="1">
    <location>
        <begin position="78"/>
        <end position="168"/>
    </location>
</feature>
<proteinExistence type="predicted"/>
<dbReference type="AlphaFoldDB" id="A0ABD3T473"/>